<evidence type="ECO:0008006" key="4">
    <source>
        <dbReference type="Google" id="ProtNLM"/>
    </source>
</evidence>
<dbReference type="STRING" id="650164.K5VWN6"/>
<protein>
    <recommendedName>
        <fullName evidence="4">DUF1766-domain-containing protein</fullName>
    </recommendedName>
</protein>
<dbReference type="KEGG" id="pco:PHACADRAFT_256943"/>
<dbReference type="PANTHER" id="PTHR28094">
    <property type="entry name" value="MEIOTICALLY UP-REGULATED GENE 113 PROTEIN"/>
    <property type="match status" value="1"/>
</dbReference>
<organism evidence="2 3">
    <name type="scientific">Phanerochaete carnosa (strain HHB-10118-sp)</name>
    <name type="common">White-rot fungus</name>
    <name type="synonym">Peniophora carnosa</name>
    <dbReference type="NCBI Taxonomy" id="650164"/>
    <lineage>
        <taxon>Eukaryota</taxon>
        <taxon>Fungi</taxon>
        <taxon>Dikarya</taxon>
        <taxon>Basidiomycota</taxon>
        <taxon>Agaricomycotina</taxon>
        <taxon>Agaricomycetes</taxon>
        <taxon>Polyporales</taxon>
        <taxon>Phanerochaetaceae</taxon>
        <taxon>Phanerochaete</taxon>
    </lineage>
</organism>
<dbReference type="InterPro" id="IPR053006">
    <property type="entry name" value="Meiosis_regulatory"/>
</dbReference>
<feature type="compositionally biased region" description="Low complexity" evidence="1">
    <location>
        <begin position="44"/>
        <end position="56"/>
    </location>
</feature>
<dbReference type="OrthoDB" id="3038115at2759"/>
<dbReference type="Proteomes" id="UP000008370">
    <property type="component" value="Unassembled WGS sequence"/>
</dbReference>
<dbReference type="AlphaFoldDB" id="K5VWN6"/>
<gene>
    <name evidence="2" type="ORF">PHACADRAFT_256943</name>
</gene>
<feature type="compositionally biased region" description="Polar residues" evidence="1">
    <location>
        <begin position="123"/>
        <end position="135"/>
    </location>
</feature>
<dbReference type="Pfam" id="PF13455">
    <property type="entry name" value="MUG113"/>
    <property type="match status" value="1"/>
</dbReference>
<evidence type="ECO:0000256" key="1">
    <source>
        <dbReference type="SAM" id="MobiDB-lite"/>
    </source>
</evidence>
<name>K5VWN6_PHACS</name>
<feature type="region of interest" description="Disordered" evidence="1">
    <location>
        <begin position="38"/>
        <end position="135"/>
    </location>
</feature>
<dbReference type="InParanoid" id="K5VWN6"/>
<keyword evidence="3" id="KW-1185">Reference proteome</keyword>
<sequence length="371" mass="40697">MPRTRSSRASSAASAQHDVENLAHEFEALSLASPLGKQYRVSGSPAASAASAPSNSAKHKNSTSHTYDEGSSDEDETPTASSQSTVTQRVPSARRRHSAPGQQDESASCAPRAPPPPDSRSATQSAPPNIEKNASVTCSAITKENKPCRNKTTKGALCHKHRANDSPSAAPRVERTANAFLKRWELGWLQAETWNTLAELLNAPPDATDNKGYIYSALVMGTLPPNEMHIKIGRTTDLVRRMGQWRRSCPSHPLCLDYSRSTRYYVRLEKIVLLVLRDLVDHQAYLTPEFPDVAPPERRRDSWGCSATMKPKAEVCEDCESIHIEVFRFDTRLVGGGKLDGAYLCSFVSTLCESICALLNRDCPESSSEEE</sequence>
<reference evidence="2 3" key="1">
    <citation type="journal article" date="2012" name="BMC Genomics">
        <title>Comparative genomics of the white-rot fungi, Phanerochaete carnosa and P. chrysosporium, to elucidate the genetic basis of the distinct wood types they colonize.</title>
        <authorList>
            <person name="Suzuki H."/>
            <person name="MacDonald J."/>
            <person name="Syed K."/>
            <person name="Salamov A."/>
            <person name="Hori C."/>
            <person name="Aerts A."/>
            <person name="Henrissat B."/>
            <person name="Wiebenga A."/>
            <person name="vanKuyk P.A."/>
            <person name="Barry K."/>
            <person name="Lindquist E."/>
            <person name="LaButti K."/>
            <person name="Lapidus A."/>
            <person name="Lucas S."/>
            <person name="Coutinho P."/>
            <person name="Gong Y."/>
            <person name="Samejima M."/>
            <person name="Mahadevan R."/>
            <person name="Abou-Zaid M."/>
            <person name="de Vries R.P."/>
            <person name="Igarashi K."/>
            <person name="Yadav J.S."/>
            <person name="Grigoriev I.V."/>
            <person name="Master E.R."/>
        </authorList>
    </citation>
    <scope>NUCLEOTIDE SEQUENCE [LARGE SCALE GENOMIC DNA]</scope>
    <source>
        <strain evidence="2 3">HHB-10118-sp</strain>
    </source>
</reference>
<evidence type="ECO:0000313" key="2">
    <source>
        <dbReference type="EMBL" id="EKM55963.1"/>
    </source>
</evidence>
<proteinExistence type="predicted"/>
<feature type="compositionally biased region" description="Polar residues" evidence="1">
    <location>
        <begin position="78"/>
        <end position="90"/>
    </location>
</feature>
<dbReference type="RefSeq" id="XP_007396269.1">
    <property type="nucleotide sequence ID" value="XM_007396207.1"/>
</dbReference>
<dbReference type="EMBL" id="JH930472">
    <property type="protein sequence ID" value="EKM55963.1"/>
    <property type="molecule type" value="Genomic_DNA"/>
</dbReference>
<dbReference type="GeneID" id="18916703"/>
<evidence type="ECO:0000313" key="3">
    <source>
        <dbReference type="Proteomes" id="UP000008370"/>
    </source>
</evidence>
<dbReference type="PANTHER" id="PTHR28094:SF1">
    <property type="entry name" value="MEIOTICALLY UP-REGULATED GENE 113 PROTEIN"/>
    <property type="match status" value="1"/>
</dbReference>
<dbReference type="HOGENOM" id="CLU_746184_0_0_1"/>
<accession>K5VWN6</accession>